<dbReference type="Pfam" id="PF03022">
    <property type="entry name" value="MRJP"/>
    <property type="match status" value="1"/>
</dbReference>
<evidence type="ECO:0000256" key="1">
    <source>
        <dbReference type="ARBA" id="ARBA00004613"/>
    </source>
</evidence>
<evidence type="ECO:0000256" key="2">
    <source>
        <dbReference type="ARBA" id="ARBA00009127"/>
    </source>
</evidence>
<reference evidence="6" key="2">
    <citation type="submission" date="2022-10" db="EMBL/GenBank/DDBJ databases">
        <authorList>
            <consortium name="ENA_rothamsted_submissions"/>
            <consortium name="culmorum"/>
            <person name="King R."/>
        </authorList>
    </citation>
    <scope>NUCLEOTIDE SEQUENCE</scope>
</reference>
<dbReference type="OrthoDB" id="7776143at2759"/>
<proteinExistence type="inferred from homology"/>
<evidence type="ECO:0000256" key="3">
    <source>
        <dbReference type="ARBA" id="ARBA00022525"/>
    </source>
</evidence>
<evidence type="ECO:0000256" key="4">
    <source>
        <dbReference type="ARBA" id="ARBA00022729"/>
    </source>
</evidence>
<dbReference type="PANTHER" id="PTHR10009:SF12">
    <property type="entry name" value="LD43175P"/>
    <property type="match status" value="1"/>
</dbReference>
<keyword evidence="3" id="KW-0964">Secreted</keyword>
<name>A0A9N9SD22_PHACE</name>
<organism evidence="6 7">
    <name type="scientific">Phaedon cochleariae</name>
    <name type="common">Mustard beetle</name>
    <dbReference type="NCBI Taxonomy" id="80249"/>
    <lineage>
        <taxon>Eukaryota</taxon>
        <taxon>Metazoa</taxon>
        <taxon>Ecdysozoa</taxon>
        <taxon>Arthropoda</taxon>
        <taxon>Hexapoda</taxon>
        <taxon>Insecta</taxon>
        <taxon>Pterygota</taxon>
        <taxon>Neoptera</taxon>
        <taxon>Endopterygota</taxon>
        <taxon>Coleoptera</taxon>
        <taxon>Polyphaga</taxon>
        <taxon>Cucujiformia</taxon>
        <taxon>Chrysomeloidea</taxon>
        <taxon>Chrysomelidae</taxon>
        <taxon>Chrysomelinae</taxon>
        <taxon>Chrysomelini</taxon>
        <taxon>Phaedon</taxon>
    </lineage>
</organism>
<gene>
    <name evidence="6" type="ORF">PHAECO_LOCUS5142</name>
</gene>
<comment type="subcellular location">
    <subcellularLocation>
        <location evidence="1">Secreted</location>
    </subcellularLocation>
</comment>
<keyword evidence="4" id="KW-0732">Signal</keyword>
<dbReference type="InterPro" id="IPR017996">
    <property type="entry name" value="MRJP/yellow-related"/>
</dbReference>
<dbReference type="Gene3D" id="2.120.10.30">
    <property type="entry name" value="TolB, C-terminal domain"/>
    <property type="match status" value="1"/>
</dbReference>
<dbReference type="InterPro" id="IPR011042">
    <property type="entry name" value="6-blade_b-propeller_TolB-like"/>
</dbReference>
<evidence type="ECO:0000313" key="6">
    <source>
        <dbReference type="EMBL" id="CAG9817904.1"/>
    </source>
</evidence>
<feature type="region of interest" description="Disordered" evidence="5">
    <location>
        <begin position="14"/>
        <end position="36"/>
    </location>
</feature>
<evidence type="ECO:0000256" key="5">
    <source>
        <dbReference type="SAM" id="MobiDB-lite"/>
    </source>
</evidence>
<comment type="similarity">
    <text evidence="2">Belongs to the major royal jelly protein family.</text>
</comment>
<accession>A0A9N9SD22</accession>
<dbReference type="GO" id="GO:0005576">
    <property type="term" value="C:extracellular region"/>
    <property type="evidence" value="ECO:0007669"/>
    <property type="project" value="UniProtKB-SubCell"/>
</dbReference>
<evidence type="ECO:0000313" key="7">
    <source>
        <dbReference type="Proteomes" id="UP001153737"/>
    </source>
</evidence>
<dbReference type="Proteomes" id="UP001153737">
    <property type="component" value="Chromosome 16"/>
</dbReference>
<keyword evidence="7" id="KW-1185">Reference proteome</keyword>
<dbReference type="PANTHER" id="PTHR10009">
    <property type="entry name" value="PROTEIN YELLOW-RELATED"/>
    <property type="match status" value="1"/>
</dbReference>
<dbReference type="AlphaFoldDB" id="A0A9N9SD22"/>
<sequence length="168" mass="18747">MCYLDPVDSPKLRPYPNWKAHDKQGPNPPDIVSPSRARADTCGRLWVLDTGLVNILSADTTSAVNPRFVVYNLTTDEIISSYTIPEGQFDKVSSFFGNIAVEENNCTDSFAYLADFGKPALVVYDLAKNRSWQVNHNFFNVDPLAGNLNVSGEGRKDWSRALRALQTF</sequence>
<protein>
    <submittedName>
        <fullName evidence="6">Uncharacterized protein</fullName>
    </submittedName>
</protein>
<reference evidence="6" key="1">
    <citation type="submission" date="2022-01" db="EMBL/GenBank/DDBJ databases">
        <authorList>
            <person name="King R."/>
        </authorList>
    </citation>
    <scope>NUCLEOTIDE SEQUENCE</scope>
</reference>
<dbReference type="EMBL" id="OU896722">
    <property type="protein sequence ID" value="CAG9817904.1"/>
    <property type="molecule type" value="Genomic_DNA"/>
</dbReference>